<dbReference type="Proteomes" id="UP000233837">
    <property type="component" value="Unassembled WGS sequence"/>
</dbReference>
<dbReference type="SUPFAM" id="SSF57667">
    <property type="entry name" value="beta-beta-alpha zinc fingers"/>
    <property type="match status" value="3"/>
</dbReference>
<feature type="compositionally biased region" description="Acidic residues" evidence="11">
    <location>
        <begin position="454"/>
        <end position="463"/>
    </location>
</feature>
<keyword evidence="14" id="KW-1185">Reference proteome</keyword>
<protein>
    <submittedName>
        <fullName evidence="13">Putative zinc finger protein</fullName>
    </submittedName>
</protein>
<dbReference type="GO" id="GO:0031519">
    <property type="term" value="C:PcG protein complex"/>
    <property type="evidence" value="ECO:0007669"/>
    <property type="project" value="TreeGrafter"/>
</dbReference>
<dbReference type="PROSITE" id="PS50157">
    <property type="entry name" value="ZINC_FINGER_C2H2_2"/>
    <property type="match status" value="5"/>
</dbReference>
<dbReference type="FunFam" id="3.30.160.60:FF:000071">
    <property type="entry name" value="Putative zinc finger protein 143"/>
    <property type="match status" value="1"/>
</dbReference>
<reference evidence="13 14" key="2">
    <citation type="journal article" date="2017" name="Nature">
        <title>The Apostasia genome and the evolution of orchids.</title>
        <authorList>
            <person name="Zhang G.Q."/>
            <person name="Liu K.W."/>
            <person name="Li Z."/>
            <person name="Lohaus R."/>
            <person name="Hsiao Y.Y."/>
            <person name="Niu S.C."/>
            <person name="Wang J.Y."/>
            <person name="Lin Y.C."/>
            <person name="Xu Q."/>
            <person name="Chen L.J."/>
            <person name="Yoshida K."/>
            <person name="Fujiwara S."/>
            <person name="Wang Z.W."/>
            <person name="Zhang Y.Q."/>
            <person name="Mitsuda N."/>
            <person name="Wang M."/>
            <person name="Liu G.H."/>
            <person name="Pecoraro L."/>
            <person name="Huang H.X."/>
            <person name="Xiao X.J."/>
            <person name="Lin M."/>
            <person name="Wu X.Y."/>
            <person name="Wu W.L."/>
            <person name="Chen Y.Y."/>
            <person name="Chang S.B."/>
            <person name="Sakamoto S."/>
            <person name="Ohme-Takagi M."/>
            <person name="Yagi M."/>
            <person name="Zeng S.J."/>
            <person name="Shen C.Y."/>
            <person name="Yeh C.M."/>
            <person name="Luo Y.B."/>
            <person name="Tsai W.C."/>
            <person name="Van de Peer Y."/>
            <person name="Liu Z.J."/>
        </authorList>
    </citation>
    <scope>NUCLEOTIDE SEQUENCE [LARGE SCALE GENOMIC DNA]</scope>
    <source>
        <tissue evidence="13">The whole plant</tissue>
    </source>
</reference>
<dbReference type="GO" id="GO:0005667">
    <property type="term" value="C:transcription regulator complex"/>
    <property type="evidence" value="ECO:0007669"/>
    <property type="project" value="TreeGrafter"/>
</dbReference>
<feature type="domain" description="C2H2-type" evidence="12">
    <location>
        <begin position="266"/>
        <end position="296"/>
    </location>
</feature>
<evidence type="ECO:0000256" key="4">
    <source>
        <dbReference type="ARBA" id="ARBA00022771"/>
    </source>
</evidence>
<evidence type="ECO:0000256" key="6">
    <source>
        <dbReference type="ARBA" id="ARBA00023015"/>
    </source>
</evidence>
<keyword evidence="2" id="KW-0479">Metal-binding</keyword>
<dbReference type="FunFam" id="3.30.160.60:FF:000100">
    <property type="entry name" value="Zinc finger 45-like"/>
    <property type="match status" value="1"/>
</dbReference>
<dbReference type="PANTHER" id="PTHR14003:SF1">
    <property type="entry name" value="ZINC FINGER TRANSCRIPTION FACTOR YY1"/>
    <property type="match status" value="1"/>
</dbReference>
<dbReference type="EMBL" id="KZ502910">
    <property type="protein sequence ID" value="PKU70857.1"/>
    <property type="molecule type" value="Genomic_DNA"/>
</dbReference>
<keyword evidence="5" id="KW-0862">Zinc</keyword>
<evidence type="ECO:0000259" key="12">
    <source>
        <dbReference type="PROSITE" id="PS50157"/>
    </source>
</evidence>
<evidence type="ECO:0000313" key="13">
    <source>
        <dbReference type="EMBL" id="PKU70857.1"/>
    </source>
</evidence>
<comment type="subcellular location">
    <subcellularLocation>
        <location evidence="1">Nucleus</location>
    </subcellularLocation>
</comment>
<dbReference type="GO" id="GO:0000981">
    <property type="term" value="F:DNA-binding transcription factor activity, RNA polymerase II-specific"/>
    <property type="evidence" value="ECO:0007669"/>
    <property type="project" value="TreeGrafter"/>
</dbReference>
<dbReference type="PROSITE" id="PS00028">
    <property type="entry name" value="ZINC_FINGER_C2H2_1"/>
    <property type="match status" value="5"/>
</dbReference>
<evidence type="ECO:0000256" key="11">
    <source>
        <dbReference type="SAM" id="MobiDB-lite"/>
    </source>
</evidence>
<keyword evidence="6" id="KW-0805">Transcription regulation</keyword>
<accession>A0A2I0W5D1</accession>
<feature type="domain" description="C2H2-type" evidence="12">
    <location>
        <begin position="177"/>
        <end position="206"/>
    </location>
</feature>
<proteinExistence type="predicted"/>
<dbReference type="STRING" id="906689.A0A2I0W5D1"/>
<gene>
    <name evidence="13" type="ORF">MA16_Dca010838</name>
</gene>
<feature type="compositionally biased region" description="Acidic residues" evidence="11">
    <location>
        <begin position="425"/>
        <end position="444"/>
    </location>
</feature>
<sequence>MASGRKDRFMAIFPSLNGSGSRGLLLVLDGFLFFLTLVPHDNPIAFRRTFFETLATIPHVRRRKEKGERLSPWQRWSLTRIDPGWILRRGVPPFGGSRSGACSSWPSRLSIRSIFRWSFGVKLFTLVFRVPQDVVATGGKCYLLKWVTEDKWNALREKTKELELQERKPKPATEMFFLCTYDGCGKTFTDAGALRKHTHIHGERQYVCPVEGCGKKFLDSSKLKRHNLIHTGEKSHYCPYEGCGKAFSLDFNLRAHMKTHSVENYHVCPYPECGKRYTHECKLNTHIKTQHEKDAMVDMRPQEKPSNAAKAPVLNSASSDRPYVCPFAGCEKAYIHEYKLNLHLRKEHPGHNPEEGYKTAPMTAGEHWYGELNDQDALLNNKYSKRGKASLSRKLPPAKVAKQRVSSPNPVVSNDAQKRRQNKELDEDSEETEEDQEEEDEEEENGWRYLEANRDDEETEDED</sequence>
<name>A0A2I0W5D1_9ASPA</name>
<feature type="region of interest" description="Disordered" evidence="11">
    <location>
        <begin position="387"/>
        <end position="463"/>
    </location>
</feature>
<evidence type="ECO:0000256" key="8">
    <source>
        <dbReference type="ARBA" id="ARBA00023163"/>
    </source>
</evidence>
<evidence type="ECO:0000256" key="1">
    <source>
        <dbReference type="ARBA" id="ARBA00004123"/>
    </source>
</evidence>
<keyword evidence="9" id="KW-0539">Nucleus</keyword>
<keyword evidence="8" id="KW-0804">Transcription</keyword>
<dbReference type="InterPro" id="IPR036236">
    <property type="entry name" value="Znf_C2H2_sf"/>
</dbReference>
<dbReference type="Pfam" id="PF00096">
    <property type="entry name" value="zf-C2H2"/>
    <property type="match status" value="4"/>
</dbReference>
<dbReference type="GO" id="GO:0000785">
    <property type="term" value="C:chromatin"/>
    <property type="evidence" value="ECO:0007669"/>
    <property type="project" value="TreeGrafter"/>
</dbReference>
<keyword evidence="7" id="KW-0238">DNA-binding</keyword>
<feature type="domain" description="C2H2-type" evidence="12">
    <location>
        <begin position="236"/>
        <end position="265"/>
    </location>
</feature>
<dbReference type="Gene3D" id="3.30.160.60">
    <property type="entry name" value="Classic Zinc Finger"/>
    <property type="match status" value="5"/>
</dbReference>
<evidence type="ECO:0000256" key="5">
    <source>
        <dbReference type="ARBA" id="ARBA00022833"/>
    </source>
</evidence>
<keyword evidence="4 10" id="KW-0863">Zinc-finger</keyword>
<dbReference type="InterPro" id="IPR013087">
    <property type="entry name" value="Znf_C2H2_type"/>
</dbReference>
<dbReference type="GO" id="GO:0000978">
    <property type="term" value="F:RNA polymerase II cis-regulatory region sequence-specific DNA binding"/>
    <property type="evidence" value="ECO:0007669"/>
    <property type="project" value="TreeGrafter"/>
</dbReference>
<evidence type="ECO:0000256" key="10">
    <source>
        <dbReference type="PROSITE-ProRule" id="PRU00042"/>
    </source>
</evidence>
<evidence type="ECO:0000313" key="14">
    <source>
        <dbReference type="Proteomes" id="UP000233837"/>
    </source>
</evidence>
<evidence type="ECO:0000256" key="2">
    <source>
        <dbReference type="ARBA" id="ARBA00022723"/>
    </source>
</evidence>
<reference evidence="13 14" key="1">
    <citation type="journal article" date="2016" name="Sci. Rep.">
        <title>The Dendrobium catenatum Lindl. genome sequence provides insights into polysaccharide synthase, floral development and adaptive evolution.</title>
        <authorList>
            <person name="Zhang G.Q."/>
            <person name="Xu Q."/>
            <person name="Bian C."/>
            <person name="Tsai W.C."/>
            <person name="Yeh C.M."/>
            <person name="Liu K.W."/>
            <person name="Yoshida K."/>
            <person name="Zhang L.S."/>
            <person name="Chang S.B."/>
            <person name="Chen F."/>
            <person name="Shi Y."/>
            <person name="Su Y.Y."/>
            <person name="Zhang Y.Q."/>
            <person name="Chen L.J."/>
            <person name="Yin Y."/>
            <person name="Lin M."/>
            <person name="Huang H."/>
            <person name="Deng H."/>
            <person name="Wang Z.W."/>
            <person name="Zhu S.L."/>
            <person name="Zhao X."/>
            <person name="Deng C."/>
            <person name="Niu S.C."/>
            <person name="Huang J."/>
            <person name="Wang M."/>
            <person name="Liu G.H."/>
            <person name="Yang H.J."/>
            <person name="Xiao X.J."/>
            <person name="Hsiao Y.Y."/>
            <person name="Wu W.L."/>
            <person name="Chen Y.Y."/>
            <person name="Mitsuda N."/>
            <person name="Ohme-Takagi M."/>
            <person name="Luo Y.B."/>
            <person name="Van de Peer Y."/>
            <person name="Liu Z.J."/>
        </authorList>
    </citation>
    <scope>NUCLEOTIDE SEQUENCE [LARGE SCALE GENOMIC DNA]</scope>
    <source>
        <tissue evidence="13">The whole plant</tissue>
    </source>
</reference>
<dbReference type="SMART" id="SM00355">
    <property type="entry name" value="ZnF_C2H2"/>
    <property type="match status" value="5"/>
</dbReference>
<feature type="compositionally biased region" description="Polar residues" evidence="11">
    <location>
        <begin position="404"/>
        <end position="415"/>
    </location>
</feature>
<evidence type="ECO:0000256" key="9">
    <source>
        <dbReference type="ARBA" id="ARBA00023242"/>
    </source>
</evidence>
<evidence type="ECO:0000256" key="3">
    <source>
        <dbReference type="ARBA" id="ARBA00022737"/>
    </source>
</evidence>
<dbReference type="GO" id="GO:0008270">
    <property type="term" value="F:zinc ion binding"/>
    <property type="evidence" value="ECO:0007669"/>
    <property type="project" value="UniProtKB-KW"/>
</dbReference>
<feature type="domain" description="C2H2-type" evidence="12">
    <location>
        <begin position="323"/>
        <end position="353"/>
    </location>
</feature>
<dbReference type="PANTHER" id="PTHR14003">
    <property type="entry name" value="TRANSCRIPTIONAL REPRESSOR PROTEIN YY"/>
    <property type="match status" value="1"/>
</dbReference>
<feature type="domain" description="C2H2-type" evidence="12">
    <location>
        <begin position="206"/>
        <end position="235"/>
    </location>
</feature>
<evidence type="ECO:0000256" key="7">
    <source>
        <dbReference type="ARBA" id="ARBA00023125"/>
    </source>
</evidence>
<dbReference type="AlphaFoldDB" id="A0A2I0W5D1"/>
<organism evidence="13 14">
    <name type="scientific">Dendrobium catenatum</name>
    <dbReference type="NCBI Taxonomy" id="906689"/>
    <lineage>
        <taxon>Eukaryota</taxon>
        <taxon>Viridiplantae</taxon>
        <taxon>Streptophyta</taxon>
        <taxon>Embryophyta</taxon>
        <taxon>Tracheophyta</taxon>
        <taxon>Spermatophyta</taxon>
        <taxon>Magnoliopsida</taxon>
        <taxon>Liliopsida</taxon>
        <taxon>Asparagales</taxon>
        <taxon>Orchidaceae</taxon>
        <taxon>Epidendroideae</taxon>
        <taxon>Malaxideae</taxon>
        <taxon>Dendrobiinae</taxon>
        <taxon>Dendrobium</taxon>
    </lineage>
</organism>
<keyword evidence="3" id="KW-0677">Repeat</keyword>